<reference evidence="2 3" key="1">
    <citation type="submission" date="2019-03" db="EMBL/GenBank/DDBJ databases">
        <title>Above-ground endophytic microbial communities from plants in different locations in the United States.</title>
        <authorList>
            <person name="Frank C."/>
        </authorList>
    </citation>
    <scope>NUCLEOTIDE SEQUENCE [LARGE SCALE GENOMIC DNA]</scope>
    <source>
        <strain evidence="2 3">LP_2_YM</strain>
    </source>
</reference>
<gene>
    <name evidence="2" type="ORF">EC910_12854</name>
</gene>
<name>A0A4R4AZJ5_BACTU</name>
<evidence type="ECO:0000313" key="3">
    <source>
        <dbReference type="Proteomes" id="UP000295285"/>
    </source>
</evidence>
<keyword evidence="1" id="KW-0812">Transmembrane</keyword>
<feature type="transmembrane region" description="Helical" evidence="1">
    <location>
        <begin position="12"/>
        <end position="31"/>
    </location>
</feature>
<keyword evidence="1" id="KW-0472">Membrane</keyword>
<evidence type="ECO:0000256" key="1">
    <source>
        <dbReference type="SAM" id="Phobius"/>
    </source>
</evidence>
<organism evidence="2 3">
    <name type="scientific">Bacillus thuringiensis</name>
    <dbReference type="NCBI Taxonomy" id="1428"/>
    <lineage>
        <taxon>Bacteria</taxon>
        <taxon>Bacillati</taxon>
        <taxon>Bacillota</taxon>
        <taxon>Bacilli</taxon>
        <taxon>Bacillales</taxon>
        <taxon>Bacillaceae</taxon>
        <taxon>Bacillus</taxon>
        <taxon>Bacillus cereus group</taxon>
    </lineage>
</organism>
<keyword evidence="1" id="KW-1133">Transmembrane helix</keyword>
<accession>A0A4R4AZJ5</accession>
<dbReference type="EMBL" id="SMDG01000028">
    <property type="protein sequence ID" value="TCW46330.1"/>
    <property type="molecule type" value="Genomic_DNA"/>
</dbReference>
<comment type="caution">
    <text evidence="2">The sequence shown here is derived from an EMBL/GenBank/DDBJ whole genome shotgun (WGS) entry which is preliminary data.</text>
</comment>
<dbReference type="AlphaFoldDB" id="A0A4R4AZJ5"/>
<evidence type="ECO:0000313" key="2">
    <source>
        <dbReference type="EMBL" id="TCW46330.1"/>
    </source>
</evidence>
<protein>
    <submittedName>
        <fullName evidence="2">Uncharacterized protein</fullName>
    </submittedName>
</protein>
<sequence>MNNLKNYLNENLFIKYSLYIILGAGIIRAGYEFGYFITNFML</sequence>
<proteinExistence type="predicted"/>
<dbReference type="Proteomes" id="UP000295285">
    <property type="component" value="Unassembled WGS sequence"/>
</dbReference>